<dbReference type="Proteomes" id="UP001224622">
    <property type="component" value="Unassembled WGS sequence"/>
</dbReference>
<dbReference type="RefSeq" id="WP_309047023.1">
    <property type="nucleotide sequence ID" value="NZ_JAVIGA010000005.1"/>
</dbReference>
<protein>
    <submittedName>
        <fullName evidence="1">Tail fiber assembly protein</fullName>
    </submittedName>
</protein>
<evidence type="ECO:0000313" key="1">
    <source>
        <dbReference type="EMBL" id="MDQ9126282.1"/>
    </source>
</evidence>
<dbReference type="Pfam" id="PF02413">
    <property type="entry name" value="Caudo_TAP"/>
    <property type="match status" value="1"/>
</dbReference>
<comment type="caution">
    <text evidence="1">The sequence shown here is derived from an EMBL/GenBank/DDBJ whole genome shotgun (WGS) entry which is preliminary data.</text>
</comment>
<proteinExistence type="predicted"/>
<dbReference type="PANTHER" id="PTHR34413">
    <property type="entry name" value="PROPHAGE TAIL FIBER ASSEMBLY PROTEIN HOMOLOG TFAE-RELATED-RELATED"/>
    <property type="match status" value="1"/>
</dbReference>
<dbReference type="EMBL" id="JAVIGA010000005">
    <property type="protein sequence ID" value="MDQ9126282.1"/>
    <property type="molecule type" value="Genomic_DNA"/>
</dbReference>
<dbReference type="AlphaFoldDB" id="A0AAJ1YAZ3"/>
<accession>A0AAJ1YAZ3</accession>
<dbReference type="PANTHER" id="PTHR34413:SF2">
    <property type="entry name" value="PROPHAGE TAIL FIBER ASSEMBLY PROTEIN HOMOLOG TFAE-RELATED"/>
    <property type="match status" value="1"/>
</dbReference>
<organism evidence="1 2">
    <name type="scientific">Serratia fonticola</name>
    <dbReference type="NCBI Taxonomy" id="47917"/>
    <lineage>
        <taxon>Bacteria</taxon>
        <taxon>Pseudomonadati</taxon>
        <taxon>Pseudomonadota</taxon>
        <taxon>Gammaproteobacteria</taxon>
        <taxon>Enterobacterales</taxon>
        <taxon>Yersiniaceae</taxon>
        <taxon>Serratia</taxon>
    </lineage>
</organism>
<dbReference type="InterPro" id="IPR003458">
    <property type="entry name" value="Phage_T4_Gp38_tail_assem"/>
</dbReference>
<dbReference type="InterPro" id="IPR051220">
    <property type="entry name" value="TFA_Chaperone"/>
</dbReference>
<name>A0AAJ1YAZ3_SERFO</name>
<sequence>MSYGYSATTNILYVLEDKPAYDANGNWPEDVKPITDAEWTTYCAQGPEGKMRGADSQGLPCWVDIPPPSKAQAVEAAKIDKSQRLALATKKIAPLQDAQELGIASADEQAQLLAWKRYRVLINRVEAEAAPDIEWPLEPEA</sequence>
<evidence type="ECO:0000313" key="2">
    <source>
        <dbReference type="Proteomes" id="UP001224622"/>
    </source>
</evidence>
<gene>
    <name evidence="1" type="ORF">RDT67_07560</name>
</gene>
<reference evidence="1" key="1">
    <citation type="submission" date="2023-08" db="EMBL/GenBank/DDBJ databases">
        <title>The Comparative Genomic Analysis of Yersiniaceae from Polar Regions.</title>
        <authorList>
            <person name="Goncharov A."/>
            <person name="Aslanov B."/>
            <person name="Kolodzhieva V."/>
            <person name="Azarov D."/>
            <person name="Mochov A."/>
            <person name="Lebedeva E."/>
        </authorList>
    </citation>
    <scope>NUCLEOTIDE SEQUENCE</scope>
    <source>
        <strain evidence="1">Vf</strain>
    </source>
</reference>